<reference evidence="1" key="1">
    <citation type="submission" date="2018-02" db="EMBL/GenBank/DDBJ databases">
        <title>Rhizophora mucronata_Transcriptome.</title>
        <authorList>
            <person name="Meera S.P."/>
            <person name="Sreeshan A."/>
            <person name="Augustine A."/>
        </authorList>
    </citation>
    <scope>NUCLEOTIDE SEQUENCE</scope>
    <source>
        <tissue evidence="1">Leaf</tissue>
    </source>
</reference>
<dbReference type="AlphaFoldDB" id="A0A2P2LEA0"/>
<name>A0A2P2LEA0_RHIMU</name>
<proteinExistence type="predicted"/>
<evidence type="ECO:0000313" key="1">
    <source>
        <dbReference type="EMBL" id="MBX16303.1"/>
    </source>
</evidence>
<organism evidence="1">
    <name type="scientific">Rhizophora mucronata</name>
    <name type="common">Asiatic mangrove</name>
    <dbReference type="NCBI Taxonomy" id="61149"/>
    <lineage>
        <taxon>Eukaryota</taxon>
        <taxon>Viridiplantae</taxon>
        <taxon>Streptophyta</taxon>
        <taxon>Embryophyta</taxon>
        <taxon>Tracheophyta</taxon>
        <taxon>Spermatophyta</taxon>
        <taxon>Magnoliopsida</taxon>
        <taxon>eudicotyledons</taxon>
        <taxon>Gunneridae</taxon>
        <taxon>Pentapetalae</taxon>
        <taxon>rosids</taxon>
        <taxon>fabids</taxon>
        <taxon>Malpighiales</taxon>
        <taxon>Rhizophoraceae</taxon>
        <taxon>Rhizophora</taxon>
    </lineage>
</organism>
<dbReference type="EMBL" id="GGEC01035819">
    <property type="protein sequence ID" value="MBX16303.1"/>
    <property type="molecule type" value="Transcribed_RNA"/>
</dbReference>
<protein>
    <submittedName>
        <fullName evidence="1">Uncharacterized protein</fullName>
    </submittedName>
</protein>
<sequence>MLCFFVYQGRRSTQEEDAGCSQLDDPLSEVVSSFWHGTHNLTFRPKLLGHNHACPYWMPKRLFCISLN</sequence>
<accession>A0A2P2LEA0</accession>